<dbReference type="PANTHER" id="PTHR44846">
    <property type="entry name" value="MANNOSYL-D-GLYCERATE TRANSPORT/METABOLISM SYSTEM REPRESSOR MNGR-RELATED"/>
    <property type="match status" value="1"/>
</dbReference>
<dbReference type="SMART" id="SM00345">
    <property type="entry name" value="HTH_GNTR"/>
    <property type="match status" value="1"/>
</dbReference>
<dbReference type="AlphaFoldDB" id="A0A6P2BW78"/>
<dbReference type="RefSeq" id="WP_145856033.1">
    <property type="nucleotide sequence ID" value="NZ_RPFW01000004.1"/>
</dbReference>
<reference evidence="6 7" key="1">
    <citation type="submission" date="2018-11" db="EMBL/GenBank/DDBJ databases">
        <title>Trebonia kvetii gen.nov., sp.nov., a novel acidophilic actinobacterium, and proposal of the new actinobacterial family Treboniaceae fam. nov.</title>
        <authorList>
            <person name="Rapoport D."/>
            <person name="Sagova-Mareckova M."/>
            <person name="Sedlacek I."/>
            <person name="Provaznik J."/>
            <person name="Kralova S."/>
            <person name="Pavlinic D."/>
            <person name="Benes V."/>
            <person name="Kopecky J."/>
        </authorList>
    </citation>
    <scope>NUCLEOTIDE SEQUENCE [LARGE SCALE GENOMIC DNA]</scope>
    <source>
        <strain evidence="6 7">15Tr583</strain>
    </source>
</reference>
<keyword evidence="7" id="KW-1185">Reference proteome</keyword>
<evidence type="ECO:0000256" key="4">
    <source>
        <dbReference type="SAM" id="MobiDB-lite"/>
    </source>
</evidence>
<dbReference type="Proteomes" id="UP000460272">
    <property type="component" value="Unassembled WGS sequence"/>
</dbReference>
<comment type="caution">
    <text evidence="6">The sequence shown here is derived from an EMBL/GenBank/DDBJ whole genome shotgun (WGS) entry which is preliminary data.</text>
</comment>
<keyword evidence="1" id="KW-0805">Transcription regulation</keyword>
<evidence type="ECO:0000256" key="2">
    <source>
        <dbReference type="ARBA" id="ARBA00023125"/>
    </source>
</evidence>
<dbReference type="EMBL" id="RPFW01000004">
    <property type="protein sequence ID" value="TVZ03352.1"/>
    <property type="molecule type" value="Genomic_DNA"/>
</dbReference>
<evidence type="ECO:0000313" key="6">
    <source>
        <dbReference type="EMBL" id="TVZ03352.1"/>
    </source>
</evidence>
<dbReference type="Gene3D" id="1.10.10.10">
    <property type="entry name" value="Winged helix-like DNA-binding domain superfamily/Winged helix DNA-binding domain"/>
    <property type="match status" value="1"/>
</dbReference>
<keyword evidence="2" id="KW-0238">DNA-binding</keyword>
<dbReference type="InterPro" id="IPR036390">
    <property type="entry name" value="WH_DNA-bd_sf"/>
</dbReference>
<dbReference type="InterPro" id="IPR000524">
    <property type="entry name" value="Tscrpt_reg_HTH_GntR"/>
</dbReference>
<evidence type="ECO:0000256" key="3">
    <source>
        <dbReference type="ARBA" id="ARBA00023163"/>
    </source>
</evidence>
<dbReference type="PANTHER" id="PTHR44846:SF1">
    <property type="entry name" value="MANNOSYL-D-GLYCERATE TRANSPORT_METABOLISM SYSTEM REPRESSOR MNGR-RELATED"/>
    <property type="match status" value="1"/>
</dbReference>
<dbReference type="GO" id="GO:0045892">
    <property type="term" value="P:negative regulation of DNA-templated transcription"/>
    <property type="evidence" value="ECO:0007669"/>
    <property type="project" value="TreeGrafter"/>
</dbReference>
<keyword evidence="3" id="KW-0804">Transcription</keyword>
<evidence type="ECO:0000313" key="7">
    <source>
        <dbReference type="Proteomes" id="UP000460272"/>
    </source>
</evidence>
<dbReference type="InterPro" id="IPR036388">
    <property type="entry name" value="WH-like_DNA-bd_sf"/>
</dbReference>
<name>A0A6P2BW78_9ACTN</name>
<dbReference type="OrthoDB" id="4338617at2"/>
<gene>
    <name evidence="6" type="ORF">EAS64_23385</name>
</gene>
<protein>
    <submittedName>
        <fullName evidence="6">GntR family transcriptional regulator</fullName>
    </submittedName>
</protein>
<dbReference type="Pfam" id="PF00392">
    <property type="entry name" value="GntR"/>
    <property type="match status" value="1"/>
</dbReference>
<dbReference type="InterPro" id="IPR050679">
    <property type="entry name" value="Bact_HTH_transcr_reg"/>
</dbReference>
<evidence type="ECO:0000259" key="5">
    <source>
        <dbReference type="PROSITE" id="PS50949"/>
    </source>
</evidence>
<accession>A0A6P2BW78</accession>
<feature type="region of interest" description="Disordered" evidence="4">
    <location>
        <begin position="75"/>
        <end position="96"/>
    </location>
</feature>
<dbReference type="PROSITE" id="PS50949">
    <property type="entry name" value="HTH_GNTR"/>
    <property type="match status" value="1"/>
</dbReference>
<dbReference type="SUPFAM" id="SSF46785">
    <property type="entry name" value="Winged helix' DNA-binding domain"/>
    <property type="match status" value="1"/>
</dbReference>
<dbReference type="GO" id="GO:0003677">
    <property type="term" value="F:DNA binding"/>
    <property type="evidence" value="ECO:0007669"/>
    <property type="project" value="UniProtKB-KW"/>
</dbReference>
<organism evidence="6 7">
    <name type="scientific">Trebonia kvetii</name>
    <dbReference type="NCBI Taxonomy" id="2480626"/>
    <lineage>
        <taxon>Bacteria</taxon>
        <taxon>Bacillati</taxon>
        <taxon>Actinomycetota</taxon>
        <taxon>Actinomycetes</taxon>
        <taxon>Streptosporangiales</taxon>
        <taxon>Treboniaceae</taxon>
        <taxon>Trebonia</taxon>
    </lineage>
</organism>
<dbReference type="CDD" id="cd07377">
    <property type="entry name" value="WHTH_GntR"/>
    <property type="match status" value="1"/>
</dbReference>
<sequence length="96" mass="10057">MSIGDESDPRAYMQLAAVLRKAIADGTYPPGTATPSITTLTQEYGHARQTCSKALGLLVKEGLLTRYPGLGYYVTGKGSEGRPANPASAAGRTDEP</sequence>
<dbReference type="GO" id="GO:0003700">
    <property type="term" value="F:DNA-binding transcription factor activity"/>
    <property type="evidence" value="ECO:0007669"/>
    <property type="project" value="InterPro"/>
</dbReference>
<feature type="domain" description="HTH gntR-type" evidence="5">
    <location>
        <begin position="9"/>
        <end position="77"/>
    </location>
</feature>
<evidence type="ECO:0000256" key="1">
    <source>
        <dbReference type="ARBA" id="ARBA00023015"/>
    </source>
</evidence>
<proteinExistence type="predicted"/>